<feature type="transmembrane region" description="Helical" evidence="1">
    <location>
        <begin position="312"/>
        <end position="331"/>
    </location>
</feature>
<keyword evidence="1" id="KW-0472">Membrane</keyword>
<dbReference type="Proteomes" id="UP001154420">
    <property type="component" value="Unassembled WGS sequence"/>
</dbReference>
<organism evidence="2 3">
    <name type="scientific">Parablautia muri</name>
    <dbReference type="NCBI Taxonomy" id="2320879"/>
    <lineage>
        <taxon>Bacteria</taxon>
        <taxon>Bacillati</taxon>
        <taxon>Bacillota</taxon>
        <taxon>Clostridia</taxon>
        <taxon>Lachnospirales</taxon>
        <taxon>Lachnospiraceae</taxon>
        <taxon>Parablautia</taxon>
    </lineage>
</organism>
<dbReference type="OrthoDB" id="3182597at2"/>
<keyword evidence="1" id="KW-0812">Transmembrane</keyword>
<dbReference type="AlphaFoldDB" id="A0A9X5BFL3"/>
<evidence type="ECO:0000256" key="1">
    <source>
        <dbReference type="SAM" id="Phobius"/>
    </source>
</evidence>
<evidence type="ECO:0000313" key="3">
    <source>
        <dbReference type="Proteomes" id="UP001154420"/>
    </source>
</evidence>
<comment type="caution">
    <text evidence="2">The sequence shown here is derived from an EMBL/GenBank/DDBJ whole genome shotgun (WGS) entry which is preliminary data.</text>
</comment>
<evidence type="ECO:0000313" key="2">
    <source>
        <dbReference type="EMBL" id="NBJ92747.1"/>
    </source>
</evidence>
<gene>
    <name evidence="2" type="ORF">D5281_09090</name>
</gene>
<protein>
    <recommendedName>
        <fullName evidence="4">Zinc ribbon domain-containing protein</fullName>
    </recommendedName>
</protein>
<feature type="transmembrane region" description="Helical" evidence="1">
    <location>
        <begin position="436"/>
        <end position="457"/>
    </location>
</feature>
<dbReference type="EMBL" id="QZDT01000012">
    <property type="protein sequence ID" value="NBJ92747.1"/>
    <property type="molecule type" value="Genomic_DNA"/>
</dbReference>
<keyword evidence="3" id="KW-1185">Reference proteome</keyword>
<feature type="transmembrane region" description="Helical" evidence="1">
    <location>
        <begin position="412"/>
        <end position="430"/>
    </location>
</feature>
<keyword evidence="1" id="KW-1133">Transmembrane helix</keyword>
<proteinExistence type="predicted"/>
<name>A0A9X5BFL3_9FIRM</name>
<feature type="transmembrane region" description="Helical" evidence="1">
    <location>
        <begin position="337"/>
        <end position="355"/>
    </location>
</feature>
<accession>A0A9X5BFL3</accession>
<sequence length="481" mass="53820">MYECPNCGGNLKFDIPTQQLKCEHCLTLKDPYEVTKDRDAEESNVFDATIFTCPQCGGEILSTDTSAAEFCSFCGASTILDSRISRELRPTRIIPFQQTKDACKSAFIAHIKRSPFAPNDLKDEKHIESFRGIYMPYWSYNISQQGAVNLTAEKSYRRGNYLYTDRYALSGSIDAQYHNLSYDASSSFADNISEQIAPFDTKMQIDFAPSFLSGFYADTADVDSSIYENDARALANDASYKEIKRVPSFSGLSFKNSGPLDEMLGTKCPTPRRVMYPVWFMSYRKGDRIAYATVNGQTGKVAADIPVDTKKYIIACLIMAIPIFIFLNLFFTISPKITLICSMILAAATFFIYLSEIVKIYHRDKKDDDRGYLFQQTFNSSTDLGNQTKASKAPAMKKLPQGSGFEGGKTPVGIIGSLAAMIAAIFVCVWNPVSDIWYYGSTILIFLGILFTITGIIRKYNILTTRKLPQFERKGGDDNAF</sequence>
<dbReference type="Gene3D" id="2.20.28.30">
    <property type="entry name" value="RNA polymerase ii, chain L"/>
    <property type="match status" value="1"/>
</dbReference>
<reference evidence="2" key="1">
    <citation type="submission" date="2018-09" db="EMBL/GenBank/DDBJ databases">
        <title>Murine metabolic-syndrome-specific gut microbial biobank.</title>
        <authorList>
            <person name="Liu C."/>
        </authorList>
    </citation>
    <scope>NUCLEOTIDE SEQUENCE</scope>
    <source>
        <strain evidence="2">D42-62</strain>
    </source>
</reference>
<evidence type="ECO:0008006" key="4">
    <source>
        <dbReference type="Google" id="ProtNLM"/>
    </source>
</evidence>
<dbReference type="RefSeq" id="WP_160559836.1">
    <property type="nucleotide sequence ID" value="NZ_QZDT01000012.1"/>
</dbReference>